<dbReference type="EMBL" id="MVGT01001671">
    <property type="protein sequence ID" value="OVA11553.1"/>
    <property type="molecule type" value="Genomic_DNA"/>
</dbReference>
<proteinExistence type="inferred from homology"/>
<accession>A0A200QM49</accession>
<comment type="caution">
    <text evidence="4">The sequence shown here is derived from an EMBL/GenBank/DDBJ whole genome shotgun (WGS) entry which is preliminary data.</text>
</comment>
<organism evidence="4 5">
    <name type="scientific">Macleaya cordata</name>
    <name type="common">Five-seeded plume-poppy</name>
    <name type="synonym">Bocconia cordata</name>
    <dbReference type="NCBI Taxonomy" id="56857"/>
    <lineage>
        <taxon>Eukaryota</taxon>
        <taxon>Viridiplantae</taxon>
        <taxon>Streptophyta</taxon>
        <taxon>Embryophyta</taxon>
        <taxon>Tracheophyta</taxon>
        <taxon>Spermatophyta</taxon>
        <taxon>Magnoliopsida</taxon>
        <taxon>Ranunculales</taxon>
        <taxon>Papaveraceae</taxon>
        <taxon>Papaveroideae</taxon>
        <taxon>Macleaya</taxon>
    </lineage>
</organism>
<evidence type="ECO:0000313" key="5">
    <source>
        <dbReference type="Proteomes" id="UP000195402"/>
    </source>
</evidence>
<dbReference type="Gene3D" id="3.40.50.2000">
    <property type="entry name" value="Glycogen Phosphorylase B"/>
    <property type="match status" value="1"/>
</dbReference>
<evidence type="ECO:0000256" key="2">
    <source>
        <dbReference type="ARBA" id="ARBA00022679"/>
    </source>
</evidence>
<dbReference type="SUPFAM" id="SSF53756">
    <property type="entry name" value="UDP-Glycosyltransferase/glycogen phosphorylase"/>
    <property type="match status" value="1"/>
</dbReference>
<evidence type="ECO:0000256" key="3">
    <source>
        <dbReference type="RuleBase" id="RU003718"/>
    </source>
</evidence>
<keyword evidence="2 3" id="KW-0808">Transferase</keyword>
<dbReference type="OrthoDB" id="5835829at2759"/>
<dbReference type="OMA" id="MRERAQC"/>
<dbReference type="FunFam" id="3.40.50.2000:FF:000060">
    <property type="entry name" value="Glycosyltransferase"/>
    <property type="match status" value="1"/>
</dbReference>
<dbReference type="GO" id="GO:0008194">
    <property type="term" value="F:UDP-glycosyltransferase activity"/>
    <property type="evidence" value="ECO:0007669"/>
    <property type="project" value="InterPro"/>
</dbReference>
<dbReference type="Pfam" id="PF00201">
    <property type="entry name" value="UDPGT"/>
    <property type="match status" value="1"/>
</dbReference>
<dbReference type="PROSITE" id="PS00375">
    <property type="entry name" value="UDPGT"/>
    <property type="match status" value="1"/>
</dbReference>
<dbReference type="GO" id="GO:1901137">
    <property type="term" value="P:carbohydrate derivative biosynthetic process"/>
    <property type="evidence" value="ECO:0007669"/>
    <property type="project" value="UniProtKB-ARBA"/>
</dbReference>
<keyword evidence="3" id="KW-0328">Glycosyltransferase</keyword>
<evidence type="ECO:0000313" key="4">
    <source>
        <dbReference type="EMBL" id="OVA11553.1"/>
    </source>
</evidence>
<gene>
    <name evidence="4" type="ORF">BVC80_1017g11</name>
</gene>
<protein>
    <submittedName>
        <fullName evidence="4">UDP-glucuronosyl/UDP-glucosyltransferase</fullName>
    </submittedName>
</protein>
<dbReference type="CDD" id="cd03784">
    <property type="entry name" value="GT1_Gtf-like"/>
    <property type="match status" value="1"/>
</dbReference>
<name>A0A200QM49_MACCD</name>
<sequence>MIVRDWAPQLEILAHASTGGFLSHCGWNSCMESLSMGVPIAAWPMHSDQPMNTMLVTEELKIGIVVREWANRDELVSSNVIESAVRKLGIGVRQALVSKDGSSRAALESFVAHISRS</sequence>
<reference evidence="4 5" key="1">
    <citation type="journal article" date="2017" name="Mol. Plant">
        <title>The Genome of Medicinal Plant Macleaya cordata Provides New Insights into Benzylisoquinoline Alkaloids Metabolism.</title>
        <authorList>
            <person name="Liu X."/>
            <person name="Liu Y."/>
            <person name="Huang P."/>
            <person name="Ma Y."/>
            <person name="Qing Z."/>
            <person name="Tang Q."/>
            <person name="Cao H."/>
            <person name="Cheng P."/>
            <person name="Zheng Y."/>
            <person name="Yuan Z."/>
            <person name="Zhou Y."/>
            <person name="Liu J."/>
            <person name="Tang Z."/>
            <person name="Zhuo Y."/>
            <person name="Zhang Y."/>
            <person name="Yu L."/>
            <person name="Huang J."/>
            <person name="Yang P."/>
            <person name="Peng Q."/>
            <person name="Zhang J."/>
            <person name="Jiang W."/>
            <person name="Zhang Z."/>
            <person name="Lin K."/>
            <person name="Ro D.K."/>
            <person name="Chen X."/>
            <person name="Xiong X."/>
            <person name="Shang Y."/>
            <person name="Huang S."/>
            <person name="Zeng J."/>
        </authorList>
    </citation>
    <scope>NUCLEOTIDE SEQUENCE [LARGE SCALE GENOMIC DNA]</scope>
    <source>
        <strain evidence="5">cv. BLH2017</strain>
        <tissue evidence="4">Root</tissue>
    </source>
</reference>
<keyword evidence="5" id="KW-1185">Reference proteome</keyword>
<evidence type="ECO:0000256" key="1">
    <source>
        <dbReference type="ARBA" id="ARBA00009995"/>
    </source>
</evidence>
<dbReference type="InterPro" id="IPR035595">
    <property type="entry name" value="UDP_glycos_trans_CS"/>
</dbReference>
<dbReference type="Proteomes" id="UP000195402">
    <property type="component" value="Unassembled WGS sequence"/>
</dbReference>
<dbReference type="InterPro" id="IPR002213">
    <property type="entry name" value="UDP_glucos_trans"/>
</dbReference>
<comment type="similarity">
    <text evidence="1 3">Belongs to the UDP-glycosyltransferase family.</text>
</comment>
<dbReference type="PANTHER" id="PTHR48044">
    <property type="entry name" value="GLYCOSYLTRANSFERASE"/>
    <property type="match status" value="1"/>
</dbReference>
<dbReference type="PANTHER" id="PTHR48044:SF22">
    <property type="entry name" value="GLYCOSYLTRANSFERASE"/>
    <property type="match status" value="1"/>
</dbReference>
<dbReference type="AlphaFoldDB" id="A0A200QM49"/>
<dbReference type="InParanoid" id="A0A200QM49"/>